<dbReference type="EMBL" id="MGHS01000010">
    <property type="protein sequence ID" value="OGM77017.1"/>
    <property type="molecule type" value="Genomic_DNA"/>
</dbReference>
<dbReference type="SUPFAM" id="SSF55811">
    <property type="entry name" value="Nudix"/>
    <property type="match status" value="1"/>
</dbReference>
<dbReference type="InterPro" id="IPR015797">
    <property type="entry name" value="NUDIX_hydrolase-like_dom_sf"/>
</dbReference>
<dbReference type="PROSITE" id="PS51462">
    <property type="entry name" value="NUDIX"/>
    <property type="match status" value="1"/>
</dbReference>
<dbReference type="GO" id="GO:0004081">
    <property type="term" value="F:bis(5'-nucleosyl)-tetraphosphatase (asymmetrical) activity"/>
    <property type="evidence" value="ECO:0007669"/>
    <property type="project" value="TreeGrafter"/>
</dbReference>
<protein>
    <recommendedName>
        <fullName evidence="3">Nudix hydrolase domain-containing protein</fullName>
    </recommendedName>
</protein>
<dbReference type="InterPro" id="IPR000086">
    <property type="entry name" value="NUDIX_hydrolase_dom"/>
</dbReference>
<evidence type="ECO:0000259" key="3">
    <source>
        <dbReference type="PROSITE" id="PS51462"/>
    </source>
</evidence>
<dbReference type="GO" id="GO:0006167">
    <property type="term" value="P:AMP biosynthetic process"/>
    <property type="evidence" value="ECO:0007669"/>
    <property type="project" value="TreeGrafter"/>
</dbReference>
<gene>
    <name evidence="4" type="ORF">A2210_02840</name>
</gene>
<dbReference type="PRINTS" id="PR00502">
    <property type="entry name" value="NUDIXFAMILY"/>
</dbReference>
<dbReference type="GO" id="GO:0006754">
    <property type="term" value="P:ATP biosynthetic process"/>
    <property type="evidence" value="ECO:0007669"/>
    <property type="project" value="TreeGrafter"/>
</dbReference>
<accession>A0A1F8CL12</accession>
<dbReference type="InterPro" id="IPR051325">
    <property type="entry name" value="Nudix_hydrolase_domain"/>
</dbReference>
<dbReference type="Gene3D" id="3.90.79.10">
    <property type="entry name" value="Nucleoside Triphosphate Pyrophosphohydrolase"/>
    <property type="match status" value="1"/>
</dbReference>
<dbReference type="Pfam" id="PF00293">
    <property type="entry name" value="NUDIX"/>
    <property type="match status" value="1"/>
</dbReference>
<dbReference type="PANTHER" id="PTHR21340:SF0">
    <property type="entry name" value="BIS(5'-NUCLEOSYL)-TETRAPHOSPHATASE [ASYMMETRICAL]"/>
    <property type="match status" value="1"/>
</dbReference>
<dbReference type="CDD" id="cd03673">
    <property type="entry name" value="NUDIX_Ap6A_hydrolase"/>
    <property type="match status" value="1"/>
</dbReference>
<evidence type="ECO:0000256" key="2">
    <source>
        <dbReference type="RuleBase" id="RU003476"/>
    </source>
</evidence>
<comment type="similarity">
    <text evidence="2">Belongs to the Nudix hydrolase family.</text>
</comment>
<evidence type="ECO:0000313" key="4">
    <source>
        <dbReference type="EMBL" id="OGM77017.1"/>
    </source>
</evidence>
<dbReference type="PANTHER" id="PTHR21340">
    <property type="entry name" value="DIADENOSINE 5,5-P1,P4-TETRAPHOSPHATE PYROPHOSPHOHYDROLASE MUTT"/>
    <property type="match status" value="1"/>
</dbReference>
<dbReference type="PROSITE" id="PS00893">
    <property type="entry name" value="NUDIX_BOX"/>
    <property type="match status" value="1"/>
</dbReference>
<dbReference type="InterPro" id="IPR020476">
    <property type="entry name" value="Nudix_hydrolase"/>
</dbReference>
<evidence type="ECO:0000256" key="1">
    <source>
        <dbReference type="ARBA" id="ARBA00022801"/>
    </source>
</evidence>
<comment type="caution">
    <text evidence="4">The sequence shown here is derived from an EMBL/GenBank/DDBJ whole genome shotgun (WGS) entry which is preliminary data.</text>
</comment>
<keyword evidence="1 2" id="KW-0378">Hydrolase</keyword>
<name>A0A1F8CL12_9BACT</name>
<reference evidence="4 5" key="1">
    <citation type="journal article" date="2016" name="Nat. Commun.">
        <title>Thousands of microbial genomes shed light on interconnected biogeochemical processes in an aquifer system.</title>
        <authorList>
            <person name="Anantharaman K."/>
            <person name="Brown C.T."/>
            <person name="Hug L.A."/>
            <person name="Sharon I."/>
            <person name="Castelle C.J."/>
            <person name="Probst A.J."/>
            <person name="Thomas B.C."/>
            <person name="Singh A."/>
            <person name="Wilkins M.J."/>
            <person name="Karaoz U."/>
            <person name="Brodie E.L."/>
            <person name="Williams K.H."/>
            <person name="Hubbard S.S."/>
            <person name="Banfield J.F."/>
        </authorList>
    </citation>
    <scope>NUCLEOTIDE SEQUENCE [LARGE SCALE GENOMIC DNA]</scope>
</reference>
<evidence type="ECO:0000313" key="5">
    <source>
        <dbReference type="Proteomes" id="UP000177855"/>
    </source>
</evidence>
<dbReference type="InterPro" id="IPR020084">
    <property type="entry name" value="NUDIX_hydrolase_CS"/>
</dbReference>
<feature type="domain" description="Nudix hydrolase" evidence="3">
    <location>
        <begin position="11"/>
        <end position="140"/>
    </location>
</feature>
<dbReference type="STRING" id="1802532.A2210_02840"/>
<sequence>MGEGKTKKPLKREFSAGGVVFKRVKVLWLIIKPTGTDRWQLPKGKIDEGESSEKTAVREVEEEGGIRAKVIQKIGSEQFFFFFEGNRILKTVLFYLMEYISGNPKNHDKEVSESIFLDFNEALDKLTFKNEKEILKKAKELFERPVPSESWHLPL</sequence>
<dbReference type="AlphaFoldDB" id="A0A1F8CL12"/>
<dbReference type="Proteomes" id="UP000177855">
    <property type="component" value="Unassembled WGS sequence"/>
</dbReference>
<proteinExistence type="inferred from homology"/>
<organism evidence="4 5">
    <name type="scientific">Candidatus Woesebacteria bacterium RIFOXYA1_FULL_40_18</name>
    <dbReference type="NCBI Taxonomy" id="1802532"/>
    <lineage>
        <taxon>Bacteria</taxon>
        <taxon>Candidatus Woeseibacteriota</taxon>
    </lineage>
</organism>